<name>A0A4Q1HLQ8_9BURK</name>
<dbReference type="Gene3D" id="3.40.190.10">
    <property type="entry name" value="Periplasmic binding protein-like II"/>
    <property type="match status" value="1"/>
</dbReference>
<dbReference type="OrthoDB" id="8895568at2"/>
<dbReference type="Gene3D" id="3.40.190.150">
    <property type="entry name" value="Bordetella uptake gene, domain 1"/>
    <property type="match status" value="1"/>
</dbReference>
<dbReference type="AlphaFoldDB" id="A0A4Q1HLQ8"/>
<comment type="caution">
    <text evidence="3">The sequence shown here is derived from an EMBL/GenBank/DDBJ whole genome shotgun (WGS) entry which is preliminary data.</text>
</comment>
<dbReference type="RefSeq" id="WP_129150860.1">
    <property type="nucleotide sequence ID" value="NZ_JBHSDO010000014.1"/>
</dbReference>
<dbReference type="CDD" id="cd07012">
    <property type="entry name" value="PBP2_Bug_TTT"/>
    <property type="match status" value="1"/>
</dbReference>
<accession>A0A4Q1HLQ8</accession>
<dbReference type="PANTHER" id="PTHR42928">
    <property type="entry name" value="TRICARBOXYLATE-BINDING PROTEIN"/>
    <property type="match status" value="1"/>
</dbReference>
<evidence type="ECO:0000313" key="3">
    <source>
        <dbReference type="EMBL" id="RXN90428.1"/>
    </source>
</evidence>
<sequence length="339" mass="35476">MNHATQHSSVTPSAVSRARRRLLAAGLGVAGAAALSCPALASYPDKTVRIIVPYAPGGGGDVFARLLAERLTIRLGQSFIVENRPGATGTIGSRYVANETPDGSVLLLGQTGEIAVMQYLSKQLSYDPDALLPVALAGDFPLVLVAHPSAPFNTVQEMVAESKKRPQGFSYASAGTGSPGHLAAAALALKTGAKLTHVPYKGGGAALSDLMGNHVDMFFSPISGVLAHVKSHTLKPIAAASLERAPALPDVPTVAESGLPGYSFSVWGGIFAPPRTPQAVVTELNKQINEILAEKESKEKLEAVGAIIKPNSQADFRKFIENERHKYAEIVARTGATVD</sequence>
<dbReference type="InterPro" id="IPR042100">
    <property type="entry name" value="Bug_dom1"/>
</dbReference>
<evidence type="ECO:0000256" key="1">
    <source>
        <dbReference type="ARBA" id="ARBA00006987"/>
    </source>
</evidence>
<comment type="similarity">
    <text evidence="1">Belongs to the UPF0065 (bug) family.</text>
</comment>
<dbReference type="PROSITE" id="PS51318">
    <property type="entry name" value="TAT"/>
    <property type="match status" value="1"/>
</dbReference>
<dbReference type="Pfam" id="PF03401">
    <property type="entry name" value="TctC"/>
    <property type="match status" value="1"/>
</dbReference>
<dbReference type="SUPFAM" id="SSF53850">
    <property type="entry name" value="Periplasmic binding protein-like II"/>
    <property type="match status" value="1"/>
</dbReference>
<feature type="chain" id="PRO_5020284343" evidence="2">
    <location>
        <begin position="42"/>
        <end position="339"/>
    </location>
</feature>
<protein>
    <submittedName>
        <fullName evidence="3">ABC transporter substrate-binding protein</fullName>
    </submittedName>
</protein>
<dbReference type="PIRSF" id="PIRSF017082">
    <property type="entry name" value="YflP"/>
    <property type="match status" value="1"/>
</dbReference>
<keyword evidence="4" id="KW-1185">Reference proteome</keyword>
<gene>
    <name evidence="3" type="ORF">C7R54_13070</name>
</gene>
<proteinExistence type="inferred from homology"/>
<keyword evidence="2" id="KW-0732">Signal</keyword>
<evidence type="ECO:0000313" key="4">
    <source>
        <dbReference type="Proteomes" id="UP000290849"/>
    </source>
</evidence>
<organism evidence="3 4">
    <name type="scientific">Achromobacter aloeverae</name>
    <dbReference type="NCBI Taxonomy" id="1750518"/>
    <lineage>
        <taxon>Bacteria</taxon>
        <taxon>Pseudomonadati</taxon>
        <taxon>Pseudomonadota</taxon>
        <taxon>Betaproteobacteria</taxon>
        <taxon>Burkholderiales</taxon>
        <taxon>Alcaligenaceae</taxon>
        <taxon>Achromobacter</taxon>
    </lineage>
</organism>
<dbReference type="InterPro" id="IPR005064">
    <property type="entry name" value="BUG"/>
</dbReference>
<dbReference type="EMBL" id="PYAL01000003">
    <property type="protein sequence ID" value="RXN90428.1"/>
    <property type="molecule type" value="Genomic_DNA"/>
</dbReference>
<dbReference type="PANTHER" id="PTHR42928:SF5">
    <property type="entry name" value="BLR1237 PROTEIN"/>
    <property type="match status" value="1"/>
</dbReference>
<evidence type="ECO:0000256" key="2">
    <source>
        <dbReference type="SAM" id="SignalP"/>
    </source>
</evidence>
<reference evidence="3 4" key="1">
    <citation type="journal article" date="2017" name="Int. J. Syst. Evol. Microbiol.">
        <title>Achromobacter aloeverae sp. nov., isolated from the root of Aloe vera (L.) Burm.f.</title>
        <authorList>
            <person name="Kuncharoen N."/>
            <person name="Muramatsu Y."/>
            <person name="Shibata C."/>
            <person name="Kamakura Y."/>
            <person name="Nakagawa Y."/>
            <person name="Tanasupawat S."/>
        </authorList>
    </citation>
    <scope>NUCLEOTIDE SEQUENCE [LARGE SCALE GENOMIC DNA]</scope>
    <source>
        <strain evidence="3 4">AVA-1</strain>
    </source>
</reference>
<dbReference type="InterPro" id="IPR006311">
    <property type="entry name" value="TAT_signal"/>
</dbReference>
<feature type="signal peptide" evidence="2">
    <location>
        <begin position="1"/>
        <end position="41"/>
    </location>
</feature>
<dbReference type="Proteomes" id="UP000290849">
    <property type="component" value="Unassembled WGS sequence"/>
</dbReference>